<feature type="compositionally biased region" description="Polar residues" evidence="2">
    <location>
        <begin position="332"/>
        <end position="344"/>
    </location>
</feature>
<feature type="compositionally biased region" description="Polar residues" evidence="2">
    <location>
        <begin position="487"/>
        <end position="499"/>
    </location>
</feature>
<organism evidence="3 4">
    <name type="scientific">Zasmidium cellare</name>
    <name type="common">Wine cellar mold</name>
    <name type="synonym">Racodium cellare</name>
    <dbReference type="NCBI Taxonomy" id="395010"/>
    <lineage>
        <taxon>Eukaryota</taxon>
        <taxon>Fungi</taxon>
        <taxon>Dikarya</taxon>
        <taxon>Ascomycota</taxon>
        <taxon>Pezizomycotina</taxon>
        <taxon>Dothideomycetes</taxon>
        <taxon>Dothideomycetidae</taxon>
        <taxon>Mycosphaerellales</taxon>
        <taxon>Mycosphaerellaceae</taxon>
        <taxon>Zasmidium</taxon>
    </lineage>
</organism>
<gene>
    <name evidence="3" type="ORF">PRZ48_012782</name>
</gene>
<feature type="region of interest" description="Disordered" evidence="2">
    <location>
        <begin position="685"/>
        <end position="706"/>
    </location>
</feature>
<evidence type="ECO:0000313" key="4">
    <source>
        <dbReference type="Proteomes" id="UP001305779"/>
    </source>
</evidence>
<evidence type="ECO:0000256" key="1">
    <source>
        <dbReference type="SAM" id="Coils"/>
    </source>
</evidence>
<keyword evidence="1" id="KW-0175">Coiled coil</keyword>
<keyword evidence="4" id="KW-1185">Reference proteome</keyword>
<evidence type="ECO:0008006" key="5">
    <source>
        <dbReference type="Google" id="ProtNLM"/>
    </source>
</evidence>
<sequence>MAPHQSANSSANEFDIPIEEIIFSCGICQATVSEIYADKDKVHALSSSGDESAIVPKLWIADCSHVFCGKHLEGGGAPFHSKHEPPKAQCPVCMSEPKHGNEEKRSLYAIRGLGKGEYDEVVPDSYLRVPPVKLESNDPAMDAMRFQYSHLVRYAKDVTKSWKLAEKKRRTVEHTLSKERKQWRTQEAELNKRIADLEQKEAKLNGWEKRKAMIDHYMKMVTKMSEDIAVMRGQLLELGYQVPDSQYGFQGDDNIQKPISQATKQNASSATLAASSSSFKRKHPTVHGDYADEEATDEKENRGRLQRINSHELMPPPLHRGRLTQPPPVLNGQHSQARQHHPSQQPVQVYEDGHWHGTQPDVAMEDAYEAQPPIGVHRGVYHEHGALPLRATQAQGLPRRHERSAQAQGLRDGFDHRSLQLEAAQHGTHLSRSQHQPKDPMYDILQVEQDHFQPSEIHDSQVSHFNTTYPDSDRQIYHSSDAPPVPRSQTMATSSQVLGTPSLRRPLEPVAGPAASPFFANRAPFRTSGAAQRPAARRSTIQHLQNPPTRDGTFGRPVASTTRAPAEPSYQSQPMPPPSAFGSQIHSRSSLPRGQQRYGGPSQRGLVSNSQPHPRSEAVYQRQEMTTLQTPRQPVADSQHGRLTLPPSRSRLSLGASQDSRLSMIPGARGAAPSQNIHARQSFGTVNDHIGYGPSFSGGRRPVQRR</sequence>
<proteinExistence type="predicted"/>
<reference evidence="3 4" key="1">
    <citation type="journal article" date="2023" name="G3 (Bethesda)">
        <title>A chromosome-level genome assembly of Zasmidium syzygii isolated from banana leaves.</title>
        <authorList>
            <person name="van Westerhoven A.C."/>
            <person name="Mehrabi R."/>
            <person name="Talebi R."/>
            <person name="Steentjes M.B.F."/>
            <person name="Corcolon B."/>
            <person name="Chong P.A."/>
            <person name="Kema G.H.J."/>
            <person name="Seidl M.F."/>
        </authorList>
    </citation>
    <scope>NUCLEOTIDE SEQUENCE [LARGE SCALE GENOMIC DNA]</scope>
    <source>
        <strain evidence="3 4">P124</strain>
    </source>
</reference>
<feature type="compositionally biased region" description="Low complexity" evidence="2">
    <location>
        <begin position="642"/>
        <end position="654"/>
    </location>
</feature>
<feature type="region of interest" description="Disordered" evidence="2">
    <location>
        <begin position="455"/>
        <end position="657"/>
    </location>
</feature>
<feature type="compositionally biased region" description="Low complexity" evidence="2">
    <location>
        <begin position="267"/>
        <end position="278"/>
    </location>
</feature>
<dbReference type="EMBL" id="JAXOVC010000010">
    <property type="protein sequence ID" value="KAK4496798.1"/>
    <property type="molecule type" value="Genomic_DNA"/>
</dbReference>
<feature type="compositionally biased region" description="Polar residues" evidence="2">
    <location>
        <begin position="581"/>
        <end position="593"/>
    </location>
</feature>
<comment type="caution">
    <text evidence="3">The sequence shown here is derived from an EMBL/GenBank/DDBJ whole genome shotgun (WGS) entry which is preliminary data.</text>
</comment>
<protein>
    <recommendedName>
        <fullName evidence="5">RING-type domain-containing protein</fullName>
    </recommendedName>
</protein>
<name>A0ABR0E6U3_ZASCE</name>
<evidence type="ECO:0000313" key="3">
    <source>
        <dbReference type="EMBL" id="KAK4496798.1"/>
    </source>
</evidence>
<dbReference type="Proteomes" id="UP001305779">
    <property type="component" value="Unassembled WGS sequence"/>
</dbReference>
<feature type="region of interest" description="Disordered" evidence="2">
    <location>
        <begin position="261"/>
        <end position="344"/>
    </location>
</feature>
<evidence type="ECO:0000256" key="2">
    <source>
        <dbReference type="SAM" id="MobiDB-lite"/>
    </source>
</evidence>
<feature type="coiled-coil region" evidence="1">
    <location>
        <begin position="180"/>
        <end position="210"/>
    </location>
</feature>
<feature type="compositionally biased region" description="Polar residues" evidence="2">
    <location>
        <begin position="623"/>
        <end position="632"/>
    </location>
</feature>
<feature type="compositionally biased region" description="Polar residues" evidence="2">
    <location>
        <begin position="539"/>
        <end position="548"/>
    </location>
</feature>
<accession>A0ABR0E6U3</accession>